<keyword evidence="5 7" id="KW-0472">Membrane</keyword>
<dbReference type="OrthoDB" id="4691at2157"/>
<protein>
    <recommendedName>
        <fullName evidence="7">A-type ATP synthase subunit E</fullName>
    </recommendedName>
</protein>
<keyword evidence="7" id="KW-1003">Cell membrane</keyword>
<dbReference type="Proteomes" id="UP000002315">
    <property type="component" value="Chromosome"/>
</dbReference>
<comment type="function">
    <text evidence="7">Component of the A-type ATP synthase that produces ATP from ADP in the presence of a proton gradient across the membrane.</text>
</comment>
<evidence type="ECO:0000256" key="4">
    <source>
        <dbReference type="ARBA" id="ARBA00023065"/>
    </source>
</evidence>
<dbReference type="SUPFAM" id="SSF160527">
    <property type="entry name" value="V-type ATPase subunit E-like"/>
    <property type="match status" value="1"/>
</dbReference>
<gene>
    <name evidence="7" type="primary">atpE</name>
    <name evidence="9" type="ordered locus">Mfer_1247</name>
</gene>
<evidence type="ECO:0000313" key="10">
    <source>
        <dbReference type="Proteomes" id="UP000002315"/>
    </source>
</evidence>
<feature type="coiled-coil region" evidence="8">
    <location>
        <begin position="13"/>
        <end position="56"/>
    </location>
</feature>
<keyword evidence="8" id="KW-0175">Coiled coil</keyword>
<keyword evidence="10" id="KW-1185">Reference proteome</keyword>
<dbReference type="GO" id="GO:0033178">
    <property type="term" value="C:proton-transporting two-sector ATPase complex, catalytic domain"/>
    <property type="evidence" value="ECO:0007669"/>
    <property type="project" value="InterPro"/>
</dbReference>
<dbReference type="GO" id="GO:0046961">
    <property type="term" value="F:proton-transporting ATPase activity, rotational mechanism"/>
    <property type="evidence" value="ECO:0007669"/>
    <property type="project" value="InterPro"/>
</dbReference>
<keyword evidence="6 7" id="KW-0066">ATP synthesis</keyword>
<dbReference type="GO" id="GO:0046933">
    <property type="term" value="F:proton-transporting ATP synthase activity, rotational mechanism"/>
    <property type="evidence" value="ECO:0007669"/>
    <property type="project" value="UniProtKB-UniRule"/>
</dbReference>
<dbReference type="PANTHER" id="PTHR45715">
    <property type="entry name" value="ATPASE H+-TRANSPORTING V1 SUBUNIT E1A-RELATED"/>
    <property type="match status" value="1"/>
</dbReference>
<dbReference type="AlphaFoldDB" id="E3GX38"/>
<evidence type="ECO:0000256" key="1">
    <source>
        <dbReference type="ARBA" id="ARBA00005901"/>
    </source>
</evidence>
<dbReference type="GO" id="GO:0005886">
    <property type="term" value="C:plasma membrane"/>
    <property type="evidence" value="ECO:0007669"/>
    <property type="project" value="UniProtKB-SubCell"/>
</dbReference>
<name>E3GX38_METFV</name>
<dbReference type="HOGENOM" id="CLU_105846_1_0_2"/>
<dbReference type="KEGG" id="mfv:Mfer_1247"/>
<proteinExistence type="inferred from homology"/>
<evidence type="ECO:0000256" key="3">
    <source>
        <dbReference type="ARBA" id="ARBA00022781"/>
    </source>
</evidence>
<comment type="subcellular location">
    <subcellularLocation>
        <location evidence="7">Cell membrane</location>
        <topology evidence="7">Peripheral membrane protein</topology>
    </subcellularLocation>
</comment>
<reference evidence="9 10" key="1">
    <citation type="journal article" date="2010" name="Stand. Genomic Sci.">
        <title>Complete genome sequence of Methanothermus fervidus type strain (V24S).</title>
        <authorList>
            <person name="Anderson I."/>
            <person name="Djao O.D."/>
            <person name="Misra M."/>
            <person name="Chertkov O."/>
            <person name="Nolan M."/>
            <person name="Lucas S."/>
            <person name="Lapidus A."/>
            <person name="Del Rio T.G."/>
            <person name="Tice H."/>
            <person name="Cheng J.F."/>
            <person name="Tapia R."/>
            <person name="Han C."/>
            <person name="Goodwin L."/>
            <person name="Pitluck S."/>
            <person name="Liolios K."/>
            <person name="Ivanova N."/>
            <person name="Mavromatis K."/>
            <person name="Mikhailova N."/>
            <person name="Pati A."/>
            <person name="Brambilla E."/>
            <person name="Chen A."/>
            <person name="Palaniappan K."/>
            <person name="Land M."/>
            <person name="Hauser L."/>
            <person name="Chang Y.J."/>
            <person name="Jeffries C.D."/>
            <person name="Sikorski J."/>
            <person name="Spring S."/>
            <person name="Rohde M."/>
            <person name="Eichinger K."/>
            <person name="Huber H."/>
            <person name="Wirth R."/>
            <person name="Goker M."/>
            <person name="Detter J.C."/>
            <person name="Woyke T."/>
            <person name="Bristow J."/>
            <person name="Eisen J.A."/>
            <person name="Markowitz V."/>
            <person name="Hugenholtz P."/>
            <person name="Klenk H.P."/>
            <person name="Kyrpides N.C."/>
        </authorList>
    </citation>
    <scope>NUCLEOTIDE SEQUENCE [LARGE SCALE GENOMIC DNA]</scope>
    <source>
        <strain evidence="10">ATCC 43054 / DSM 2088 / JCM 10308 / V24 S</strain>
    </source>
</reference>
<sequence>MAAGVKKIVSTILSEAESRAEEIIKDAEKKKDKIIKEGKEKAKKVKEETLRRLKKEGKMKYRQIISNAKIKARRSELKTREKLIEKSFKIAENKLKEMASKHSEKYKQALINLIERSITEIGGGELQLHLNSRDTEFIKDQIEDISNKVSEKIGKNVKLELGEEINTIGGVIVRTKDGSIEVNNTLEARLSRLKKVLRPEVADILFK</sequence>
<evidence type="ECO:0000256" key="2">
    <source>
        <dbReference type="ARBA" id="ARBA00022448"/>
    </source>
</evidence>
<evidence type="ECO:0000313" key="9">
    <source>
        <dbReference type="EMBL" id="ADP78033.1"/>
    </source>
</evidence>
<dbReference type="GO" id="GO:0005524">
    <property type="term" value="F:ATP binding"/>
    <property type="evidence" value="ECO:0007669"/>
    <property type="project" value="UniProtKB-UniRule"/>
</dbReference>
<dbReference type="Gene3D" id="3.30.2320.30">
    <property type="entry name" value="ATP synthase, E subunit, C-terminal"/>
    <property type="match status" value="1"/>
</dbReference>
<dbReference type="STRING" id="523846.Mfer_1247"/>
<dbReference type="EMBL" id="CP002278">
    <property type="protein sequence ID" value="ADP78033.1"/>
    <property type="molecule type" value="Genomic_DNA"/>
</dbReference>
<evidence type="ECO:0000256" key="8">
    <source>
        <dbReference type="SAM" id="Coils"/>
    </source>
</evidence>
<dbReference type="Gene3D" id="1.20.5.620">
    <property type="entry name" value="F1F0 ATP synthase subunit B, membrane domain"/>
    <property type="match status" value="1"/>
</dbReference>
<comment type="similarity">
    <text evidence="1 7">Belongs to the V-ATPase E subunit family.</text>
</comment>
<dbReference type="InterPro" id="IPR002842">
    <property type="entry name" value="ATPase_V1_Esu"/>
</dbReference>
<keyword evidence="2 7" id="KW-0813">Transport</keyword>
<keyword evidence="4 7" id="KW-0406">Ion transport</keyword>
<accession>E3GX38</accession>
<dbReference type="Pfam" id="PF01991">
    <property type="entry name" value="vATP-synt_E"/>
    <property type="match status" value="1"/>
</dbReference>
<evidence type="ECO:0000256" key="5">
    <source>
        <dbReference type="ARBA" id="ARBA00023136"/>
    </source>
</evidence>
<evidence type="ECO:0000256" key="7">
    <source>
        <dbReference type="HAMAP-Rule" id="MF_00311"/>
    </source>
</evidence>
<comment type="subunit">
    <text evidence="7">Has multiple subunits with at least A(3), B(3), C, D, E, F, H, I and proteolipid K(x).</text>
</comment>
<dbReference type="HAMAP" id="MF_00311">
    <property type="entry name" value="ATP_synth_E_arch"/>
    <property type="match status" value="1"/>
</dbReference>
<dbReference type="InterPro" id="IPR038495">
    <property type="entry name" value="ATPase_E_C"/>
</dbReference>
<organism evidence="9 10">
    <name type="scientific">Methanothermus fervidus (strain ATCC 43054 / DSM 2088 / JCM 10308 / V24 S)</name>
    <dbReference type="NCBI Taxonomy" id="523846"/>
    <lineage>
        <taxon>Archaea</taxon>
        <taxon>Methanobacteriati</taxon>
        <taxon>Methanobacteriota</taxon>
        <taxon>Methanomada group</taxon>
        <taxon>Methanobacteria</taxon>
        <taxon>Methanobacteriales</taxon>
        <taxon>Methanothermaceae</taxon>
        <taxon>Methanothermus</taxon>
    </lineage>
</organism>
<dbReference type="GO" id="GO:0042777">
    <property type="term" value="P:proton motive force-driven plasma membrane ATP synthesis"/>
    <property type="evidence" value="ECO:0007669"/>
    <property type="project" value="UniProtKB-UniRule"/>
</dbReference>
<evidence type="ECO:0000256" key="6">
    <source>
        <dbReference type="ARBA" id="ARBA00023310"/>
    </source>
</evidence>
<keyword evidence="3 7" id="KW-0375">Hydrogen ion transport</keyword>